<protein>
    <submittedName>
        <fullName evidence="1">Uncharacterized protein</fullName>
    </submittedName>
</protein>
<sequence>MENQVVKNPTNQKSKSNVCQQVFSSNNLSINYNTQFLDQSKVKQKIQVQEEDFKFNFSFSQYPNSSNDFDEFSQQNKVSDSNQIEILFELLQGEYELSNVIKVTVRDHGRMSLNQMLKMFQILNTKNIDFSSEYQNNNFLGWKINYHIIGNLGPFYNFFIKSQENQFTEYSHRSLYYKSQPFYQQNLNQNKLKSQINKQNTERLIQNSTYNSELIYKFMKDKAKIKNNLQNSKSSQNI</sequence>
<dbReference type="GeneID" id="7832938"/>
<dbReference type="HOGENOM" id="CLU_1167906_0_0_1"/>
<evidence type="ECO:0000313" key="1">
    <source>
        <dbReference type="EMBL" id="EAR97212.1"/>
    </source>
</evidence>
<proteinExistence type="predicted"/>
<evidence type="ECO:0000313" key="2">
    <source>
        <dbReference type="Proteomes" id="UP000009168"/>
    </source>
</evidence>
<dbReference type="KEGG" id="tet:TTHERM_00483440"/>
<name>I7M857_TETTS</name>
<gene>
    <name evidence="1" type="ORF">TTHERM_00483440</name>
</gene>
<dbReference type="AlphaFoldDB" id="I7M857"/>
<reference evidence="2" key="1">
    <citation type="journal article" date="2006" name="PLoS Biol.">
        <title>Macronuclear genome sequence of the ciliate Tetrahymena thermophila, a model eukaryote.</title>
        <authorList>
            <person name="Eisen J.A."/>
            <person name="Coyne R.S."/>
            <person name="Wu M."/>
            <person name="Wu D."/>
            <person name="Thiagarajan M."/>
            <person name="Wortman J.R."/>
            <person name="Badger J.H."/>
            <person name="Ren Q."/>
            <person name="Amedeo P."/>
            <person name="Jones K.M."/>
            <person name="Tallon L.J."/>
            <person name="Delcher A.L."/>
            <person name="Salzberg S.L."/>
            <person name="Silva J.C."/>
            <person name="Haas B.J."/>
            <person name="Majoros W.H."/>
            <person name="Farzad M."/>
            <person name="Carlton J.M."/>
            <person name="Smith R.K. Jr."/>
            <person name="Garg J."/>
            <person name="Pearlman R.E."/>
            <person name="Karrer K.M."/>
            <person name="Sun L."/>
            <person name="Manning G."/>
            <person name="Elde N.C."/>
            <person name="Turkewitz A.P."/>
            <person name="Asai D.J."/>
            <person name="Wilkes D.E."/>
            <person name="Wang Y."/>
            <person name="Cai H."/>
            <person name="Collins K."/>
            <person name="Stewart B.A."/>
            <person name="Lee S.R."/>
            <person name="Wilamowska K."/>
            <person name="Weinberg Z."/>
            <person name="Ruzzo W.L."/>
            <person name="Wloga D."/>
            <person name="Gaertig J."/>
            <person name="Frankel J."/>
            <person name="Tsao C.-C."/>
            <person name="Gorovsky M.A."/>
            <person name="Keeling P.J."/>
            <person name="Waller R.F."/>
            <person name="Patron N.J."/>
            <person name="Cherry J.M."/>
            <person name="Stover N.A."/>
            <person name="Krieger C.J."/>
            <person name="del Toro C."/>
            <person name="Ryder H.F."/>
            <person name="Williamson S.C."/>
            <person name="Barbeau R.A."/>
            <person name="Hamilton E.P."/>
            <person name="Orias E."/>
        </authorList>
    </citation>
    <scope>NUCLEOTIDE SEQUENCE [LARGE SCALE GENOMIC DNA]</scope>
    <source>
        <strain evidence="2">SB210</strain>
    </source>
</reference>
<organism evidence="1 2">
    <name type="scientific">Tetrahymena thermophila (strain SB210)</name>
    <dbReference type="NCBI Taxonomy" id="312017"/>
    <lineage>
        <taxon>Eukaryota</taxon>
        <taxon>Sar</taxon>
        <taxon>Alveolata</taxon>
        <taxon>Ciliophora</taxon>
        <taxon>Intramacronucleata</taxon>
        <taxon>Oligohymenophorea</taxon>
        <taxon>Hymenostomatida</taxon>
        <taxon>Tetrahymenina</taxon>
        <taxon>Tetrahymenidae</taxon>
        <taxon>Tetrahymena</taxon>
    </lineage>
</organism>
<dbReference type="InParanoid" id="I7M857"/>
<dbReference type="EMBL" id="GG662667">
    <property type="protein sequence ID" value="EAR97212.1"/>
    <property type="molecule type" value="Genomic_DNA"/>
</dbReference>
<dbReference type="Proteomes" id="UP000009168">
    <property type="component" value="Unassembled WGS sequence"/>
</dbReference>
<keyword evidence="2" id="KW-1185">Reference proteome</keyword>
<accession>I7M857</accession>
<dbReference type="RefSeq" id="XP_001017457.1">
    <property type="nucleotide sequence ID" value="XM_001017457.1"/>
</dbReference>